<feature type="compositionally biased region" description="Acidic residues" evidence="1">
    <location>
        <begin position="148"/>
        <end position="167"/>
    </location>
</feature>
<comment type="caution">
    <text evidence="3">The sequence shown here is derived from an EMBL/GenBank/DDBJ whole genome shotgun (WGS) entry which is preliminary data.</text>
</comment>
<reference evidence="3" key="1">
    <citation type="journal article" date="2021" name="Sci. Rep.">
        <title>Diploid genomic architecture of Nitzschia inconspicua, an elite biomass production diatom.</title>
        <authorList>
            <person name="Oliver A."/>
            <person name="Podell S."/>
            <person name="Pinowska A."/>
            <person name="Traller J.C."/>
            <person name="Smith S.R."/>
            <person name="McClure R."/>
            <person name="Beliaev A."/>
            <person name="Bohutskyi P."/>
            <person name="Hill E.A."/>
            <person name="Rabines A."/>
            <person name="Zheng H."/>
            <person name="Allen L.Z."/>
            <person name="Kuo A."/>
            <person name="Grigoriev I.V."/>
            <person name="Allen A.E."/>
            <person name="Hazlebeck D."/>
            <person name="Allen E.E."/>
        </authorList>
    </citation>
    <scope>NUCLEOTIDE SEQUENCE</scope>
    <source>
        <strain evidence="3">Hildebrandi</strain>
    </source>
</reference>
<feature type="compositionally biased region" description="Basic and acidic residues" evidence="1">
    <location>
        <begin position="114"/>
        <end position="126"/>
    </location>
</feature>
<evidence type="ECO:0000313" key="3">
    <source>
        <dbReference type="EMBL" id="KAG7348646.1"/>
    </source>
</evidence>
<feature type="chain" id="PRO_5039930437" evidence="2">
    <location>
        <begin position="23"/>
        <end position="403"/>
    </location>
</feature>
<protein>
    <submittedName>
        <fullName evidence="3">Allergen V5/Tpx-1-like protein</fullName>
    </submittedName>
</protein>
<feature type="region of interest" description="Disordered" evidence="1">
    <location>
        <begin position="107"/>
        <end position="243"/>
    </location>
</feature>
<organism evidence="3 4">
    <name type="scientific">Nitzschia inconspicua</name>
    <dbReference type="NCBI Taxonomy" id="303405"/>
    <lineage>
        <taxon>Eukaryota</taxon>
        <taxon>Sar</taxon>
        <taxon>Stramenopiles</taxon>
        <taxon>Ochrophyta</taxon>
        <taxon>Bacillariophyta</taxon>
        <taxon>Bacillariophyceae</taxon>
        <taxon>Bacillariophycidae</taxon>
        <taxon>Bacillariales</taxon>
        <taxon>Bacillariaceae</taxon>
        <taxon>Nitzschia</taxon>
    </lineage>
</organism>
<reference evidence="3" key="2">
    <citation type="submission" date="2021-04" db="EMBL/GenBank/DDBJ databases">
        <authorList>
            <person name="Podell S."/>
        </authorList>
    </citation>
    <scope>NUCLEOTIDE SEQUENCE</scope>
    <source>
        <strain evidence="3">Hildebrandi</strain>
    </source>
</reference>
<evidence type="ECO:0000313" key="4">
    <source>
        <dbReference type="Proteomes" id="UP000693970"/>
    </source>
</evidence>
<sequence>MKIINIILKLVAILSITNGVLAQQQEQQGDDQSVLLNQHNGINILREGSDMGRTNGKHEMEFEEVNMKADVPSLDDESLHHSDLSEHQLLRQEKELDVLQFISAKKRPHVGSDCGKKGSNEGKGTKSDVSSPKDLSPTKGKGKKISGDDDDDDDDSGDDDDDDEDDCKDAPGTGKKGTQTGGKKGTAKPTATPTVAPTPAPNAATTPVPTALPTAVPTPSPTLDPTPAPTPSPTPMPTPLPTGTCVATGDSGCFSTVTRGPNVELVPNNNNCCEYLFNISPEGPNPPFSDVFCNGNGVCEQNPDVLACPASSNEGISNGICVDKDDETQSNCGNNCDLLCENYCGCDFSALTGSDRPGNRFCNNAGGTTCNNLSNPPIQWNGPCCECDCVQVKQEFGEFCQSE</sequence>
<feature type="compositionally biased region" description="Low complexity" evidence="1">
    <location>
        <begin position="187"/>
        <end position="215"/>
    </location>
</feature>
<feature type="signal peptide" evidence="2">
    <location>
        <begin position="1"/>
        <end position="22"/>
    </location>
</feature>
<dbReference type="EMBL" id="JAGRRH010000020">
    <property type="protein sequence ID" value="KAG7348646.1"/>
    <property type="molecule type" value="Genomic_DNA"/>
</dbReference>
<keyword evidence="2" id="KW-0732">Signal</keyword>
<proteinExistence type="predicted"/>
<dbReference type="AlphaFoldDB" id="A0A9K3KSD4"/>
<accession>A0A9K3KSD4</accession>
<name>A0A9K3KSD4_9STRA</name>
<feature type="compositionally biased region" description="Pro residues" evidence="1">
    <location>
        <begin position="216"/>
        <end position="240"/>
    </location>
</feature>
<evidence type="ECO:0000256" key="2">
    <source>
        <dbReference type="SAM" id="SignalP"/>
    </source>
</evidence>
<gene>
    <name evidence="3" type="ORF">IV203_017351</name>
</gene>
<dbReference type="Proteomes" id="UP000693970">
    <property type="component" value="Unassembled WGS sequence"/>
</dbReference>
<evidence type="ECO:0000256" key="1">
    <source>
        <dbReference type="SAM" id="MobiDB-lite"/>
    </source>
</evidence>
<keyword evidence="4" id="KW-1185">Reference proteome</keyword>